<reference evidence="1 2" key="1">
    <citation type="journal article" date="2021" name="Hortic Res">
        <title>Chromosome-scale assembly of the Dendrobium chrysotoxum genome enhances the understanding of orchid evolution.</title>
        <authorList>
            <person name="Zhang Y."/>
            <person name="Zhang G.Q."/>
            <person name="Zhang D."/>
            <person name="Liu X.D."/>
            <person name="Xu X.Y."/>
            <person name="Sun W.H."/>
            <person name="Yu X."/>
            <person name="Zhu X."/>
            <person name="Wang Z.W."/>
            <person name="Zhao X."/>
            <person name="Zhong W.Y."/>
            <person name="Chen H."/>
            <person name="Yin W.L."/>
            <person name="Huang T."/>
            <person name="Niu S.C."/>
            <person name="Liu Z.J."/>
        </authorList>
    </citation>
    <scope>NUCLEOTIDE SEQUENCE [LARGE SCALE GENOMIC DNA]</scope>
    <source>
        <strain evidence="1">Lindl</strain>
    </source>
</reference>
<keyword evidence="2" id="KW-1185">Reference proteome</keyword>
<evidence type="ECO:0000313" key="1">
    <source>
        <dbReference type="EMBL" id="KAH0462202.1"/>
    </source>
</evidence>
<proteinExistence type="predicted"/>
<name>A0AAV7H1M0_DENCH</name>
<dbReference type="EMBL" id="JAGFBR010000009">
    <property type="protein sequence ID" value="KAH0462202.1"/>
    <property type="molecule type" value="Genomic_DNA"/>
</dbReference>
<comment type="caution">
    <text evidence="1">The sequence shown here is derived from an EMBL/GenBank/DDBJ whole genome shotgun (WGS) entry which is preliminary data.</text>
</comment>
<protein>
    <submittedName>
        <fullName evidence="1">Uncharacterized protein</fullName>
    </submittedName>
</protein>
<gene>
    <name evidence="1" type="ORF">IEQ34_009777</name>
</gene>
<sequence length="72" mass="7422">MLPARAEESRAAKATMSAQETVLGHLASTADLAASITSKPRKLGLFGGASFSAVLLAVESISTEPSQPCMMK</sequence>
<organism evidence="1 2">
    <name type="scientific">Dendrobium chrysotoxum</name>
    <name type="common">Orchid</name>
    <dbReference type="NCBI Taxonomy" id="161865"/>
    <lineage>
        <taxon>Eukaryota</taxon>
        <taxon>Viridiplantae</taxon>
        <taxon>Streptophyta</taxon>
        <taxon>Embryophyta</taxon>
        <taxon>Tracheophyta</taxon>
        <taxon>Spermatophyta</taxon>
        <taxon>Magnoliopsida</taxon>
        <taxon>Liliopsida</taxon>
        <taxon>Asparagales</taxon>
        <taxon>Orchidaceae</taxon>
        <taxon>Epidendroideae</taxon>
        <taxon>Malaxideae</taxon>
        <taxon>Dendrobiinae</taxon>
        <taxon>Dendrobium</taxon>
    </lineage>
</organism>
<dbReference type="Proteomes" id="UP000775213">
    <property type="component" value="Unassembled WGS sequence"/>
</dbReference>
<evidence type="ECO:0000313" key="2">
    <source>
        <dbReference type="Proteomes" id="UP000775213"/>
    </source>
</evidence>
<dbReference type="AlphaFoldDB" id="A0AAV7H1M0"/>
<accession>A0AAV7H1M0</accession>